<gene>
    <name evidence="2" type="ORF">BSK56_00720</name>
</gene>
<keyword evidence="1" id="KW-0812">Transmembrane</keyword>
<feature type="transmembrane region" description="Helical" evidence="1">
    <location>
        <begin position="165"/>
        <end position="184"/>
    </location>
</feature>
<feature type="transmembrane region" description="Helical" evidence="1">
    <location>
        <begin position="64"/>
        <end position="85"/>
    </location>
</feature>
<accession>A0ABX3HTG2</accession>
<evidence type="ECO:0000313" key="2">
    <source>
        <dbReference type="EMBL" id="OMD53703.1"/>
    </source>
</evidence>
<evidence type="ECO:0000313" key="3">
    <source>
        <dbReference type="Proteomes" id="UP000187412"/>
    </source>
</evidence>
<sequence>MLDSVLFIVFSVLESTALFYLAFKIFKIDLYPKEIVFAGLIMAFFSYVIRVNNGFAGIDVFTQYLLVFLFLWLLFRIHVFYAAIMTGMSYQLYMLIQSILYLLMSTSGITDFKLHSISIGVYLMQTLSALTAFSIGHYIGRKRKGFDFVPDKPEERIVLGHQEKVLFTLSLPSILIVYLMIYVSENSFQLFILIPLAYAVLLFGYLNFSIKKNRGDEF</sequence>
<keyword evidence="3" id="KW-1185">Reference proteome</keyword>
<dbReference type="RefSeq" id="WP_076108908.1">
    <property type="nucleotide sequence ID" value="NZ_MPTB01000001.1"/>
</dbReference>
<proteinExistence type="predicted"/>
<evidence type="ECO:0000256" key="1">
    <source>
        <dbReference type="SAM" id="Phobius"/>
    </source>
</evidence>
<feature type="transmembrane region" description="Helical" evidence="1">
    <location>
        <begin position="190"/>
        <end position="208"/>
    </location>
</feature>
<feature type="transmembrane region" description="Helical" evidence="1">
    <location>
        <begin position="116"/>
        <end position="139"/>
    </location>
</feature>
<dbReference type="EMBL" id="MPTB01000001">
    <property type="protein sequence ID" value="OMD53703.1"/>
    <property type="molecule type" value="Genomic_DNA"/>
</dbReference>
<comment type="caution">
    <text evidence="2">The sequence shown here is derived from an EMBL/GenBank/DDBJ whole genome shotgun (WGS) entry which is preliminary data.</text>
</comment>
<feature type="transmembrane region" description="Helical" evidence="1">
    <location>
        <begin position="6"/>
        <end position="23"/>
    </location>
</feature>
<reference evidence="2 3" key="1">
    <citation type="submission" date="2016-10" db="EMBL/GenBank/DDBJ databases">
        <title>Paenibacillus species isolates.</title>
        <authorList>
            <person name="Beno S.M."/>
        </authorList>
    </citation>
    <scope>NUCLEOTIDE SEQUENCE [LARGE SCALE GENOMIC DNA]</scope>
    <source>
        <strain evidence="2 3">FSL H7-0744</strain>
    </source>
</reference>
<feature type="transmembrane region" description="Helical" evidence="1">
    <location>
        <begin position="35"/>
        <end position="52"/>
    </location>
</feature>
<name>A0ABX3HTG2_PAEBO</name>
<keyword evidence="1" id="KW-1133">Transmembrane helix</keyword>
<protein>
    <submittedName>
        <fullName evidence="2">Uncharacterized protein</fullName>
    </submittedName>
</protein>
<dbReference type="Proteomes" id="UP000187412">
    <property type="component" value="Unassembled WGS sequence"/>
</dbReference>
<keyword evidence="1" id="KW-0472">Membrane</keyword>
<organism evidence="2 3">
    <name type="scientific">Paenibacillus borealis</name>
    <dbReference type="NCBI Taxonomy" id="160799"/>
    <lineage>
        <taxon>Bacteria</taxon>
        <taxon>Bacillati</taxon>
        <taxon>Bacillota</taxon>
        <taxon>Bacilli</taxon>
        <taxon>Bacillales</taxon>
        <taxon>Paenibacillaceae</taxon>
        <taxon>Paenibacillus</taxon>
    </lineage>
</organism>